<dbReference type="RefSeq" id="XP_029219836.1">
    <property type="nucleotide sequence ID" value="XM_029363913.1"/>
</dbReference>
<reference evidence="10 11" key="1">
    <citation type="submission" date="2017-09" db="EMBL/GenBank/DDBJ databases">
        <title>Genome sequencing of Besnoitia besnoiti strain Bb-Ger1.</title>
        <authorList>
            <person name="Schares G."/>
            <person name="Venepally P."/>
            <person name="Lorenzi H.A."/>
        </authorList>
    </citation>
    <scope>NUCLEOTIDE SEQUENCE [LARGE SCALE GENOMIC DNA]</scope>
    <source>
        <strain evidence="10 11">Bb-Ger1</strain>
    </source>
</reference>
<dbReference type="EMBL" id="NWUJ01000004">
    <property type="protein sequence ID" value="PFH35827.1"/>
    <property type="molecule type" value="Genomic_DNA"/>
</dbReference>
<evidence type="ECO:0000256" key="1">
    <source>
        <dbReference type="ARBA" id="ARBA00001947"/>
    </source>
</evidence>
<dbReference type="NCBIfam" id="TIGR01429">
    <property type="entry name" value="AMP_deaminase"/>
    <property type="match status" value="1"/>
</dbReference>
<feature type="region of interest" description="Disordered" evidence="9">
    <location>
        <begin position="992"/>
        <end position="1080"/>
    </location>
</feature>
<dbReference type="Pfam" id="PF19326">
    <property type="entry name" value="AMP_deaminase"/>
    <property type="match status" value="1"/>
</dbReference>
<keyword evidence="6" id="KW-0378">Hydrolase</keyword>
<dbReference type="EC" id="3.5.4.6" evidence="4"/>
<evidence type="ECO:0000256" key="3">
    <source>
        <dbReference type="ARBA" id="ARBA00006676"/>
    </source>
</evidence>
<feature type="compositionally biased region" description="Low complexity" evidence="9">
    <location>
        <begin position="85"/>
        <end position="111"/>
    </location>
</feature>
<evidence type="ECO:0000313" key="11">
    <source>
        <dbReference type="Proteomes" id="UP000224006"/>
    </source>
</evidence>
<feature type="region of interest" description="Disordered" evidence="9">
    <location>
        <begin position="1095"/>
        <end position="1118"/>
    </location>
</feature>
<keyword evidence="5" id="KW-0479">Metal-binding</keyword>
<dbReference type="UniPathway" id="UPA00591">
    <property type="reaction ID" value="UER00663"/>
</dbReference>
<dbReference type="FunFam" id="4.10.800.20:FF:000001">
    <property type="entry name" value="AMP deaminase"/>
    <property type="match status" value="1"/>
</dbReference>
<feature type="compositionally biased region" description="Basic and acidic residues" evidence="9">
    <location>
        <begin position="1042"/>
        <end position="1060"/>
    </location>
</feature>
<dbReference type="InterPro" id="IPR006650">
    <property type="entry name" value="A/AMP_deam_AS"/>
</dbReference>
<evidence type="ECO:0000256" key="9">
    <source>
        <dbReference type="SAM" id="MobiDB-lite"/>
    </source>
</evidence>
<evidence type="ECO:0000256" key="2">
    <source>
        <dbReference type="ARBA" id="ARBA00004955"/>
    </source>
</evidence>
<dbReference type="GeneID" id="40310407"/>
<protein>
    <recommendedName>
        <fullName evidence="4">AMP deaminase</fullName>
        <ecNumber evidence="4">3.5.4.6</ecNumber>
    </recommendedName>
</protein>
<feature type="compositionally biased region" description="Acidic residues" evidence="9">
    <location>
        <begin position="1235"/>
        <end position="1249"/>
    </location>
</feature>
<comment type="cofactor">
    <cofactor evidence="1">
        <name>Zn(2+)</name>
        <dbReference type="ChEBI" id="CHEBI:29105"/>
    </cofactor>
</comment>
<dbReference type="SUPFAM" id="SSF51556">
    <property type="entry name" value="Metallo-dependent hydrolases"/>
    <property type="match status" value="1"/>
</dbReference>
<feature type="compositionally biased region" description="Low complexity" evidence="9">
    <location>
        <begin position="12"/>
        <end position="27"/>
    </location>
</feature>
<dbReference type="KEGG" id="bbes:BESB_054780"/>
<dbReference type="VEuPathDB" id="ToxoDB:BESB_054780"/>
<sequence>MPLPEESDEHFAAVSAAPSLVSPSEAAACDKGLDASPGGKSEERETQASLSQPSSAPPGPAGEKRSCSVAKKSYQITIGGMEPIAPSASPSPSSSSSSPSPSESLSASFSALQFPKLFGGGEAGTGASRKLAQEEDERGGKTPKKDKVLATPGDAGDQADDEQTVGWSYMFKKLLSLNHKDAGAVTYLEKLPTVPAKAGSAAAAAGAPPRPSQSSGPQPRRRSSSGVSAGSVPFSAGQAGPTAPGTTPGVGYVRMVPSKDLAVASSVCDESVEAVRLLAHTLQLRQQWWREYREVPAATVRDLSAEEKAKHRSHEPIYDPFSVPLKPPCHARFHMHHGVYRVFWDPENDVEFPENEQPPLLCSADPIPDVLQFLCALKDVMTAVQHPACKTFCYKRLRYLEEKFSLHLMFNSPAEVTETKCNYHRDFYNVRKVDTHIHHSACMQQKHLLRFIRKKYRTEPDTVVAKTRDGREQTLAEVFHSEVGIGAHDASIDHLNVHALGSCFQRFDLFNQKYNPFGQKTLRDIFLKTDNYIEGRFLAEITREVISDLEERRYQHVEWRLSIYGRSRDEWAKLAKWVVGNGLHSKRVRWMVQVPRLYHVYRRLGMIKNFGELLANVFEPLFEAVRNPKENPELFIFLHMLVGWDSVDDESYASKYTMEGGELPKPEKWTGENNPPYSYWGYYMYANIRALNQFIEARGMRALAFRPHCGEAGSVSHLATMFLLSDAINHGIMLKKCPVLQYLFYLSQIGLAVSPLSNNALFMDIAKNPLYSFFKIGMNVSISTDDPLMFHFTDEPLLEEYSVAAHTWKLSPVDLCELARNSVVQSGYEEEFKRHWLGPNYKLGGRRGNCMRQTNVSSIRLQYREDALREELSYMHDVLALRIALSRPLTPSLHAVPVPATALPPLPGASLPPPASPSGQATGAAGESPAAKVVAAGKRRERDVLDATDAGLVAAAKHPEEAIEGGGATPSRSCLAANDDSLSLFVSPLKKEPDEVAPQKSEEETSSSSPPAVGPGDALPESASSPPSPAPSQAEREEQEAEDKKVPAAARSDAEEKREVQSGGASPPQPLMGRREAAMKKLLEVAEESLEMDLGEIPGNGVSSPMPRSESFEVLDGPSREALQTLDACSHLERREDASVDRDMLKKLTSSQPNSRSPFLSSSFAPGGVAVLAGGGAVASLPTPALRRASSRRAANMGLLDLLASPFLHEHLSHADRVIVGEYANSTAEGGAGGEEGDAAALEETDAEAAADRGRGCAPNRGAGAVLHEGDDEGDEASSAHPSDDGRLE</sequence>
<dbReference type="Gene3D" id="4.10.800.20">
    <property type="match status" value="1"/>
</dbReference>
<feature type="region of interest" description="Disordered" evidence="9">
    <location>
        <begin position="1227"/>
        <end position="1289"/>
    </location>
</feature>
<dbReference type="STRING" id="94643.A0A2A9MJQ3"/>
<dbReference type="PANTHER" id="PTHR11359">
    <property type="entry name" value="AMP DEAMINASE"/>
    <property type="match status" value="1"/>
</dbReference>
<gene>
    <name evidence="10" type="ORF">BESB_054780</name>
</gene>
<dbReference type="OrthoDB" id="1723809at2759"/>
<dbReference type="GO" id="GO:0032264">
    <property type="term" value="P:IMP salvage"/>
    <property type="evidence" value="ECO:0007669"/>
    <property type="project" value="UniProtKB-UniPathway"/>
</dbReference>
<dbReference type="FunFam" id="3.20.20.140:FF:000035">
    <property type="entry name" value="Probable amp deaminase"/>
    <property type="match status" value="1"/>
</dbReference>
<keyword evidence="7" id="KW-0862">Zinc</keyword>
<comment type="similarity">
    <text evidence="3">Belongs to the metallo-dependent hydrolases superfamily. Adenosine and AMP deaminases family.</text>
</comment>
<evidence type="ECO:0000313" key="10">
    <source>
        <dbReference type="EMBL" id="PFH35827.1"/>
    </source>
</evidence>
<evidence type="ECO:0000256" key="8">
    <source>
        <dbReference type="ARBA" id="ARBA00023080"/>
    </source>
</evidence>
<dbReference type="PROSITE" id="PS00485">
    <property type="entry name" value="A_DEAMINASE"/>
    <property type="match status" value="1"/>
</dbReference>
<dbReference type="InterPro" id="IPR006329">
    <property type="entry name" value="AMPD"/>
</dbReference>
<organism evidence="10 11">
    <name type="scientific">Besnoitia besnoiti</name>
    <name type="common">Apicomplexan protozoan</name>
    <dbReference type="NCBI Taxonomy" id="94643"/>
    <lineage>
        <taxon>Eukaryota</taxon>
        <taxon>Sar</taxon>
        <taxon>Alveolata</taxon>
        <taxon>Apicomplexa</taxon>
        <taxon>Conoidasida</taxon>
        <taxon>Coccidia</taxon>
        <taxon>Eucoccidiorida</taxon>
        <taxon>Eimeriorina</taxon>
        <taxon>Sarcocystidae</taxon>
        <taxon>Besnoitia</taxon>
    </lineage>
</organism>
<feature type="region of interest" description="Disordered" evidence="9">
    <location>
        <begin position="199"/>
        <end position="245"/>
    </location>
</feature>
<feature type="region of interest" description="Disordered" evidence="9">
    <location>
        <begin position="1"/>
        <end position="163"/>
    </location>
</feature>
<dbReference type="Gene3D" id="3.20.20.140">
    <property type="entry name" value="Metal-dependent hydrolases"/>
    <property type="match status" value="1"/>
</dbReference>
<dbReference type="Proteomes" id="UP000224006">
    <property type="component" value="Chromosome IV"/>
</dbReference>
<dbReference type="GO" id="GO:0003876">
    <property type="term" value="F:AMP deaminase activity"/>
    <property type="evidence" value="ECO:0007669"/>
    <property type="project" value="UniProtKB-EC"/>
</dbReference>
<evidence type="ECO:0000256" key="5">
    <source>
        <dbReference type="ARBA" id="ARBA00022723"/>
    </source>
</evidence>
<keyword evidence="8" id="KW-0546">Nucleotide metabolism</keyword>
<evidence type="ECO:0000256" key="4">
    <source>
        <dbReference type="ARBA" id="ARBA00012775"/>
    </source>
</evidence>
<accession>A0A2A9MJQ3</accession>
<feature type="compositionally biased region" description="Pro residues" evidence="9">
    <location>
        <begin position="907"/>
        <end position="916"/>
    </location>
</feature>
<comment type="caution">
    <text evidence="10">The sequence shown here is derived from an EMBL/GenBank/DDBJ whole genome shotgun (WGS) entry which is preliminary data.</text>
</comment>
<comment type="pathway">
    <text evidence="2">Purine metabolism; IMP biosynthesis via salvage pathway; IMP from AMP: step 1/1.</text>
</comment>
<feature type="region of interest" description="Disordered" evidence="9">
    <location>
        <begin position="907"/>
        <end position="937"/>
    </location>
</feature>
<proteinExistence type="inferred from homology"/>
<dbReference type="PANTHER" id="PTHR11359:SF0">
    <property type="entry name" value="AMP DEAMINASE"/>
    <property type="match status" value="1"/>
</dbReference>
<dbReference type="InterPro" id="IPR032466">
    <property type="entry name" value="Metal_Hydrolase"/>
</dbReference>
<keyword evidence="11" id="KW-1185">Reference proteome</keyword>
<name>A0A2A9MJQ3_BESBE</name>
<feature type="compositionally biased region" description="Basic and acidic residues" evidence="9">
    <location>
        <begin position="138"/>
        <end position="148"/>
    </location>
</feature>
<dbReference type="GO" id="GO:0046033">
    <property type="term" value="P:AMP metabolic process"/>
    <property type="evidence" value="ECO:0007669"/>
    <property type="project" value="TreeGrafter"/>
</dbReference>
<evidence type="ECO:0000256" key="7">
    <source>
        <dbReference type="ARBA" id="ARBA00022833"/>
    </source>
</evidence>
<evidence type="ECO:0000256" key="6">
    <source>
        <dbReference type="ARBA" id="ARBA00022801"/>
    </source>
</evidence>
<dbReference type="GO" id="GO:0005829">
    <property type="term" value="C:cytosol"/>
    <property type="evidence" value="ECO:0007669"/>
    <property type="project" value="TreeGrafter"/>
</dbReference>
<dbReference type="GO" id="GO:0046872">
    <property type="term" value="F:metal ion binding"/>
    <property type="evidence" value="ECO:0007669"/>
    <property type="project" value="UniProtKB-KW"/>
</dbReference>